<protein>
    <recommendedName>
        <fullName evidence="6">tRNA(Ile)-lysidine synthase</fullName>
        <ecNumber evidence="6">6.3.4.19</ecNumber>
    </recommendedName>
    <alternativeName>
        <fullName evidence="6">tRNA(Ile)-2-lysyl-cytidine synthase</fullName>
    </alternativeName>
    <alternativeName>
        <fullName evidence="6">tRNA(Ile)-lysidine synthetase</fullName>
    </alternativeName>
</protein>
<dbReference type="EC" id="6.3.4.19" evidence="6"/>
<reference evidence="8" key="2">
    <citation type="submission" date="2023-01" db="EMBL/GenBank/DDBJ databases">
        <title>Draft genome sequence of Algimonas porphyrae strain NBRC 108216.</title>
        <authorList>
            <person name="Sun Q."/>
            <person name="Mori K."/>
        </authorList>
    </citation>
    <scope>NUCLEOTIDE SEQUENCE</scope>
    <source>
        <strain evidence="8">NBRC 108216</strain>
    </source>
</reference>
<dbReference type="PANTHER" id="PTHR43033:SF1">
    <property type="entry name" value="TRNA(ILE)-LYSIDINE SYNTHASE-RELATED"/>
    <property type="match status" value="1"/>
</dbReference>
<evidence type="ECO:0000256" key="3">
    <source>
        <dbReference type="ARBA" id="ARBA00022741"/>
    </source>
</evidence>
<evidence type="ECO:0000256" key="1">
    <source>
        <dbReference type="ARBA" id="ARBA00022598"/>
    </source>
</evidence>
<dbReference type="Proteomes" id="UP001161390">
    <property type="component" value="Unassembled WGS sequence"/>
</dbReference>
<dbReference type="HAMAP" id="MF_01161">
    <property type="entry name" value="tRNA_Ile_lys_synt"/>
    <property type="match status" value="1"/>
</dbReference>
<evidence type="ECO:0000313" key="8">
    <source>
        <dbReference type="EMBL" id="GLQ20195.1"/>
    </source>
</evidence>
<comment type="domain">
    <text evidence="6">The N-terminal region contains the highly conserved SGGXDS motif, predicted to be a P-loop motif involved in ATP binding.</text>
</comment>
<comment type="caution">
    <text evidence="8">The sequence shown here is derived from an EMBL/GenBank/DDBJ whole genome shotgun (WGS) entry which is preliminary data.</text>
</comment>
<evidence type="ECO:0000313" key="9">
    <source>
        <dbReference type="Proteomes" id="UP001161390"/>
    </source>
</evidence>
<dbReference type="Pfam" id="PF01171">
    <property type="entry name" value="ATP_bind_3"/>
    <property type="match status" value="1"/>
</dbReference>
<proteinExistence type="inferred from homology"/>
<keyword evidence="1 6" id="KW-0436">Ligase</keyword>
<keyword evidence="2 6" id="KW-0819">tRNA processing</keyword>
<dbReference type="InterPro" id="IPR012795">
    <property type="entry name" value="tRNA_Ile_lys_synt_N"/>
</dbReference>
<dbReference type="InterPro" id="IPR011063">
    <property type="entry name" value="TilS/TtcA_N"/>
</dbReference>
<dbReference type="NCBIfam" id="TIGR02432">
    <property type="entry name" value="lysidine_TilS_N"/>
    <property type="match status" value="1"/>
</dbReference>
<keyword evidence="4 6" id="KW-0067">ATP-binding</keyword>
<evidence type="ECO:0000256" key="5">
    <source>
        <dbReference type="ARBA" id="ARBA00048539"/>
    </source>
</evidence>
<dbReference type="PANTHER" id="PTHR43033">
    <property type="entry name" value="TRNA(ILE)-LYSIDINE SYNTHASE-RELATED"/>
    <property type="match status" value="1"/>
</dbReference>
<accession>A0ABQ5V0N5</accession>
<gene>
    <name evidence="6" type="primary">tilS</name>
    <name evidence="8" type="ORF">GCM10007854_11500</name>
</gene>
<feature type="domain" description="tRNA(Ile)-lysidine/2-thiocytidine synthase N-terminal" evidence="7">
    <location>
        <begin position="21"/>
        <end position="200"/>
    </location>
</feature>
<evidence type="ECO:0000256" key="4">
    <source>
        <dbReference type="ARBA" id="ARBA00022840"/>
    </source>
</evidence>
<comment type="catalytic activity">
    <reaction evidence="5 6">
        <text>cytidine(34) in tRNA(Ile2) + L-lysine + ATP = lysidine(34) in tRNA(Ile2) + AMP + diphosphate + H(+)</text>
        <dbReference type="Rhea" id="RHEA:43744"/>
        <dbReference type="Rhea" id="RHEA-COMP:10625"/>
        <dbReference type="Rhea" id="RHEA-COMP:10670"/>
        <dbReference type="ChEBI" id="CHEBI:15378"/>
        <dbReference type="ChEBI" id="CHEBI:30616"/>
        <dbReference type="ChEBI" id="CHEBI:32551"/>
        <dbReference type="ChEBI" id="CHEBI:33019"/>
        <dbReference type="ChEBI" id="CHEBI:82748"/>
        <dbReference type="ChEBI" id="CHEBI:83665"/>
        <dbReference type="ChEBI" id="CHEBI:456215"/>
        <dbReference type="EC" id="6.3.4.19"/>
    </reaction>
</comment>
<sequence length="393" mass="43368">MLSEAVRAHLATRLPDDAPHFALAYSGGGDSLSLLAALKDHPGLKAVLHVDHGLRDSSEREAAMAGLLASQYGWDVTVLTWHPYEPPKTGLQAKARRARYQLMGDYCRRHRLDHLVTAHHADDQAETVLMRLDRGSGWRGAAGMQSRRYGAVWPELAGITLVRPVLSISREALRASTQALSPIEDPSNRDIRFNRIRTRHYLASRPDVRADMLALSADMQAGLARDREHMRRQLRDYHLSHEGLLSVPRLIDAPTLAALAPIIGGQAGPPDRSRIAAHLTSLSAQSRLAIGHGCLAQWDGQRLTLSRDPVAMTGRQDGRQPPTAIRQEIGSAPIVWDGRFLLRGGGGIIQPERRGHHVGYRILYGRDVRIDNLVDRRLQALLHGSNPKDVSAT</sequence>
<dbReference type="InterPro" id="IPR014729">
    <property type="entry name" value="Rossmann-like_a/b/a_fold"/>
</dbReference>
<feature type="binding site" evidence="6">
    <location>
        <begin position="26"/>
        <end position="31"/>
    </location>
    <ligand>
        <name>ATP</name>
        <dbReference type="ChEBI" id="CHEBI:30616"/>
    </ligand>
</feature>
<reference evidence="8" key="1">
    <citation type="journal article" date="2014" name="Int. J. Syst. Evol. Microbiol.">
        <title>Complete genome of a new Firmicutes species belonging to the dominant human colonic microbiota ('Ruminococcus bicirculans') reveals two chromosomes and a selective capacity to utilize plant glucans.</title>
        <authorList>
            <consortium name="NISC Comparative Sequencing Program"/>
            <person name="Wegmann U."/>
            <person name="Louis P."/>
            <person name="Goesmann A."/>
            <person name="Henrissat B."/>
            <person name="Duncan S.H."/>
            <person name="Flint H.J."/>
        </authorList>
    </citation>
    <scope>NUCLEOTIDE SEQUENCE</scope>
    <source>
        <strain evidence="8">NBRC 108216</strain>
    </source>
</reference>
<comment type="similarity">
    <text evidence="6">Belongs to the tRNA(Ile)-lysidine synthase family.</text>
</comment>
<keyword evidence="6" id="KW-0963">Cytoplasm</keyword>
<dbReference type="EMBL" id="BSNJ01000002">
    <property type="protein sequence ID" value="GLQ20195.1"/>
    <property type="molecule type" value="Genomic_DNA"/>
</dbReference>
<dbReference type="RefSeq" id="WP_284370542.1">
    <property type="nucleotide sequence ID" value="NZ_BSNJ01000002.1"/>
</dbReference>
<evidence type="ECO:0000256" key="6">
    <source>
        <dbReference type="HAMAP-Rule" id="MF_01161"/>
    </source>
</evidence>
<comment type="function">
    <text evidence="6">Ligates lysine onto the cytidine present at position 34 of the AUA codon-specific tRNA(Ile) that contains the anticodon CAU, in an ATP-dependent manner. Cytidine is converted to lysidine, thus changing the amino acid specificity of the tRNA from methionine to isoleucine.</text>
</comment>
<comment type="subcellular location">
    <subcellularLocation>
        <location evidence="6">Cytoplasm</location>
    </subcellularLocation>
</comment>
<evidence type="ECO:0000256" key="2">
    <source>
        <dbReference type="ARBA" id="ARBA00022694"/>
    </source>
</evidence>
<dbReference type="CDD" id="cd01992">
    <property type="entry name" value="TilS_N"/>
    <property type="match status" value="1"/>
</dbReference>
<dbReference type="InterPro" id="IPR012094">
    <property type="entry name" value="tRNA_Ile_lys_synt"/>
</dbReference>
<dbReference type="SUPFAM" id="SSF52402">
    <property type="entry name" value="Adenine nucleotide alpha hydrolases-like"/>
    <property type="match status" value="1"/>
</dbReference>
<organism evidence="8 9">
    <name type="scientific">Algimonas porphyrae</name>
    <dbReference type="NCBI Taxonomy" id="1128113"/>
    <lineage>
        <taxon>Bacteria</taxon>
        <taxon>Pseudomonadati</taxon>
        <taxon>Pseudomonadota</taxon>
        <taxon>Alphaproteobacteria</taxon>
        <taxon>Maricaulales</taxon>
        <taxon>Robiginitomaculaceae</taxon>
        <taxon>Algimonas</taxon>
    </lineage>
</organism>
<keyword evidence="3 6" id="KW-0547">Nucleotide-binding</keyword>
<name>A0ABQ5V0N5_9PROT</name>
<keyword evidence="9" id="KW-1185">Reference proteome</keyword>
<evidence type="ECO:0000259" key="7">
    <source>
        <dbReference type="Pfam" id="PF01171"/>
    </source>
</evidence>
<dbReference type="Gene3D" id="3.40.50.620">
    <property type="entry name" value="HUPs"/>
    <property type="match status" value="1"/>
</dbReference>